<evidence type="ECO:0000256" key="1">
    <source>
        <dbReference type="SAM" id="Phobius"/>
    </source>
</evidence>
<dbReference type="EMBL" id="LRFC01000001">
    <property type="protein sequence ID" value="KZE69086.1"/>
    <property type="molecule type" value="Genomic_DNA"/>
</dbReference>
<reference evidence="3" key="1">
    <citation type="submission" date="2016-01" db="EMBL/GenBank/DDBJ databases">
        <title>Draft genome of Chromobacterium sp. F49.</title>
        <authorList>
            <person name="Hong K.W."/>
        </authorList>
    </citation>
    <scope>NUCLEOTIDE SEQUENCE [LARGE SCALE GENOMIC DNA]</scope>
    <source>
        <strain evidence="3">P7IIIA</strain>
    </source>
</reference>
<keyword evidence="3" id="KW-1185">Reference proteome</keyword>
<keyword evidence="1" id="KW-1133">Transmembrane helix</keyword>
<evidence type="ECO:0000313" key="2">
    <source>
        <dbReference type="EMBL" id="KZE69086.1"/>
    </source>
</evidence>
<sequence>MKYFLRKLLHAVISIIIFIVLWNVMSWIWHAYVPLNYKTDLFALFIVTPIILILSYVIPIFILDRK</sequence>
<comment type="caution">
    <text evidence="2">The sequence shown here is derived from an EMBL/GenBank/DDBJ whole genome shotgun (WGS) entry which is preliminary data.</text>
</comment>
<accession>A0A161RWP1</accession>
<feature type="transmembrane region" description="Helical" evidence="1">
    <location>
        <begin position="41"/>
        <end position="63"/>
    </location>
</feature>
<dbReference type="AlphaFoldDB" id="A0A161RWP1"/>
<protein>
    <submittedName>
        <fullName evidence="2">Uncharacterized protein</fullName>
    </submittedName>
</protein>
<gene>
    <name evidence="2" type="ORF">AWM68_02135</name>
</gene>
<name>A0A161RWP1_9BACL</name>
<keyword evidence="1" id="KW-0812">Transmembrane</keyword>
<keyword evidence="1" id="KW-0472">Membrane</keyword>
<dbReference type="Proteomes" id="UP000076567">
    <property type="component" value="Unassembled WGS sequence"/>
</dbReference>
<proteinExistence type="predicted"/>
<feature type="transmembrane region" description="Helical" evidence="1">
    <location>
        <begin position="7"/>
        <end position="29"/>
    </location>
</feature>
<evidence type="ECO:0000313" key="3">
    <source>
        <dbReference type="Proteomes" id="UP000076567"/>
    </source>
</evidence>
<organism evidence="2 3">
    <name type="scientific">Fictibacillus phosphorivorans</name>
    <dbReference type="NCBI Taxonomy" id="1221500"/>
    <lineage>
        <taxon>Bacteria</taxon>
        <taxon>Bacillati</taxon>
        <taxon>Bacillota</taxon>
        <taxon>Bacilli</taxon>
        <taxon>Bacillales</taxon>
        <taxon>Fictibacillaceae</taxon>
        <taxon>Fictibacillus</taxon>
    </lineage>
</organism>